<reference evidence="1 2" key="1">
    <citation type="submission" date="2018-06" db="EMBL/GenBank/DDBJ databases">
        <title>Genomic Encyclopedia of Type Strains, Phase IV (KMG-IV): sequencing the most valuable type-strain genomes for metagenomic binning, comparative biology and taxonomic classification.</title>
        <authorList>
            <person name="Goeker M."/>
        </authorList>
    </citation>
    <scope>NUCLEOTIDE SEQUENCE [LARGE SCALE GENOMIC DNA]</scope>
    <source>
        <strain evidence="1 2">DSM 26720</strain>
    </source>
</reference>
<evidence type="ECO:0000313" key="1">
    <source>
        <dbReference type="EMBL" id="RAK25515.1"/>
    </source>
</evidence>
<gene>
    <name evidence="1" type="ORF">C7374_1238</name>
</gene>
<comment type="caution">
    <text evidence="1">The sequence shown here is derived from an EMBL/GenBank/DDBJ whole genome shotgun (WGS) entry which is preliminary data.</text>
</comment>
<dbReference type="Proteomes" id="UP000249453">
    <property type="component" value="Unassembled WGS sequence"/>
</dbReference>
<organism evidence="1 2">
    <name type="scientific">Falsochrobactrum ovis</name>
    <dbReference type="NCBI Taxonomy" id="1293442"/>
    <lineage>
        <taxon>Bacteria</taxon>
        <taxon>Pseudomonadati</taxon>
        <taxon>Pseudomonadota</taxon>
        <taxon>Alphaproteobacteria</taxon>
        <taxon>Hyphomicrobiales</taxon>
        <taxon>Brucellaceae</taxon>
        <taxon>Falsochrobactrum</taxon>
    </lineage>
</organism>
<dbReference type="AlphaFoldDB" id="A0A364JRN9"/>
<dbReference type="EMBL" id="QLMK01000023">
    <property type="protein sequence ID" value="RAK25515.1"/>
    <property type="molecule type" value="Genomic_DNA"/>
</dbReference>
<keyword evidence="2" id="KW-1185">Reference proteome</keyword>
<sequence>MDALEARRAELTTLLAEAPEDPPDILPSAAAIYARKVTRLTAALNRPEERQQAADALRMLIEKIVLTPGPERGELYATLHGELRTILEWTERQAIGKAGKTTKPAAGATGLSVSLVAGVRLGFGLLFKAPDLTNAA</sequence>
<evidence type="ECO:0000313" key="2">
    <source>
        <dbReference type="Proteomes" id="UP000249453"/>
    </source>
</evidence>
<name>A0A364JRN9_9HYPH</name>
<accession>A0A364JRN9</accession>
<protein>
    <submittedName>
        <fullName evidence="1">Uncharacterized protein</fullName>
    </submittedName>
</protein>
<proteinExistence type="predicted"/>